<reference evidence="1 2" key="1">
    <citation type="submission" date="2024-03" db="EMBL/GenBank/DDBJ databases">
        <title>Adaptation during the transition from Ophiocordyceps entomopathogen to insect associate is accompanied by gene loss and intensified selection.</title>
        <authorList>
            <person name="Ward C.M."/>
            <person name="Onetto C.A."/>
            <person name="Borneman A.R."/>
        </authorList>
    </citation>
    <scope>NUCLEOTIDE SEQUENCE [LARGE SCALE GENOMIC DNA]</scope>
    <source>
        <strain evidence="1">AWRI1</strain>
        <tissue evidence="1">Single Adult Female</tissue>
    </source>
</reference>
<gene>
    <name evidence="1" type="ORF">V9T40_004440</name>
</gene>
<dbReference type="Proteomes" id="UP001367676">
    <property type="component" value="Unassembled WGS sequence"/>
</dbReference>
<evidence type="ECO:0000313" key="1">
    <source>
        <dbReference type="EMBL" id="KAK7604167.1"/>
    </source>
</evidence>
<name>A0AAN9TUX6_9HEMI</name>
<keyword evidence="2" id="KW-1185">Reference proteome</keyword>
<evidence type="ECO:0000313" key="2">
    <source>
        <dbReference type="Proteomes" id="UP001367676"/>
    </source>
</evidence>
<accession>A0AAN9TUX6</accession>
<proteinExistence type="predicted"/>
<dbReference type="AlphaFoldDB" id="A0AAN9TUX6"/>
<dbReference type="EMBL" id="JBBCAQ010000004">
    <property type="protein sequence ID" value="KAK7604167.1"/>
    <property type="molecule type" value="Genomic_DNA"/>
</dbReference>
<comment type="caution">
    <text evidence="1">The sequence shown here is derived from an EMBL/GenBank/DDBJ whole genome shotgun (WGS) entry which is preliminary data.</text>
</comment>
<organism evidence="1 2">
    <name type="scientific">Parthenolecanium corni</name>
    <dbReference type="NCBI Taxonomy" id="536013"/>
    <lineage>
        <taxon>Eukaryota</taxon>
        <taxon>Metazoa</taxon>
        <taxon>Ecdysozoa</taxon>
        <taxon>Arthropoda</taxon>
        <taxon>Hexapoda</taxon>
        <taxon>Insecta</taxon>
        <taxon>Pterygota</taxon>
        <taxon>Neoptera</taxon>
        <taxon>Paraneoptera</taxon>
        <taxon>Hemiptera</taxon>
        <taxon>Sternorrhyncha</taxon>
        <taxon>Coccoidea</taxon>
        <taxon>Coccidae</taxon>
        <taxon>Parthenolecanium</taxon>
    </lineage>
</organism>
<protein>
    <submittedName>
        <fullName evidence="1">Uncharacterized protein</fullName>
    </submittedName>
</protein>
<sequence length="82" mass="9147">MDMPFSTAERLFLLSSADAATAADMAGTMNMLVGSSSSYLREAHIKIEFFYDHYDDSCRFVVYFDEILFGDSHLMSALASTL</sequence>